<accession>A0ABQ3QEQ5</accession>
<name>A0ABQ3QEQ5_9ACTN</name>
<proteinExistence type="predicted"/>
<organism evidence="1 2">
    <name type="scientific">Streptomyces violascens</name>
    <dbReference type="NCBI Taxonomy" id="67381"/>
    <lineage>
        <taxon>Bacteria</taxon>
        <taxon>Bacillati</taxon>
        <taxon>Actinomycetota</taxon>
        <taxon>Actinomycetes</taxon>
        <taxon>Kitasatosporales</taxon>
        <taxon>Streptomycetaceae</taxon>
        <taxon>Streptomyces</taxon>
    </lineage>
</organism>
<sequence>MSKATFVDDALVGVAGVDDIDSYVDAWHDADDTDLELHEWLGMTWDEYQLWVEKPTTLRYIVSAHRHGRTISDELVQSADGLRLAARAASVSEVEGVLTWLQKTGRL</sequence>
<protein>
    <submittedName>
        <fullName evidence="1">Uncharacterized protein</fullName>
    </submittedName>
</protein>
<reference evidence="1" key="1">
    <citation type="submission" date="2024-05" db="EMBL/GenBank/DDBJ databases">
        <title>Whole genome shotgun sequence of Streptomyces violascens NBRC 12920.</title>
        <authorList>
            <person name="Komaki H."/>
            <person name="Tamura T."/>
        </authorList>
    </citation>
    <scope>NUCLEOTIDE SEQUENCE</scope>
    <source>
        <strain evidence="1">NBRC 12920</strain>
    </source>
</reference>
<gene>
    <name evidence="1" type="ORF">Sviol_01050</name>
</gene>
<keyword evidence="2" id="KW-1185">Reference proteome</keyword>
<dbReference type="Proteomes" id="UP001050808">
    <property type="component" value="Unassembled WGS sequence"/>
</dbReference>
<dbReference type="RefSeq" id="WP_189961782.1">
    <property type="nucleotide sequence ID" value="NZ_BMUA01000003.1"/>
</dbReference>
<evidence type="ECO:0000313" key="1">
    <source>
        <dbReference type="EMBL" id="GHI35697.1"/>
    </source>
</evidence>
<comment type="caution">
    <text evidence="1">The sequence shown here is derived from an EMBL/GenBank/DDBJ whole genome shotgun (WGS) entry which is preliminary data.</text>
</comment>
<evidence type="ECO:0000313" key="2">
    <source>
        <dbReference type="Proteomes" id="UP001050808"/>
    </source>
</evidence>
<dbReference type="EMBL" id="BNDY01000001">
    <property type="protein sequence ID" value="GHI35697.1"/>
    <property type="molecule type" value="Genomic_DNA"/>
</dbReference>